<keyword evidence="2 9" id="KW-0673">Quorum sensing</keyword>
<gene>
    <name evidence="10" type="ORF">CEP64_03350</name>
    <name evidence="11" type="ORF">JRU67_04645</name>
</gene>
<dbReference type="Pfam" id="PF04647">
    <property type="entry name" value="AgrB"/>
    <property type="match status" value="1"/>
</dbReference>
<comment type="function">
    <text evidence="9">May be involved in the proteolytic processing of a quorum sensing system signal molecule precursor.</text>
</comment>
<protein>
    <recommendedName>
        <fullName evidence="9">Putative AgrB-like protein</fullName>
        <ecNumber evidence="9">3.4.-.-</ecNumber>
    </recommendedName>
</protein>
<dbReference type="InterPro" id="IPR006741">
    <property type="entry name" value="AgrB"/>
</dbReference>
<dbReference type="KEGG" id="sscu:CEP64_03350"/>
<feature type="transmembrane region" description="Helical" evidence="9">
    <location>
        <begin position="165"/>
        <end position="184"/>
    </location>
</feature>
<evidence type="ECO:0000256" key="7">
    <source>
        <dbReference type="ARBA" id="ARBA00023026"/>
    </source>
</evidence>
<keyword evidence="8 9" id="KW-0472">Membrane</keyword>
<dbReference type="EC" id="3.4.-.-" evidence="9"/>
<organism evidence="11 13">
    <name type="scientific">Mammaliicoccus sciuri</name>
    <name type="common">Staphylococcus sciuri</name>
    <dbReference type="NCBI Taxonomy" id="1296"/>
    <lineage>
        <taxon>Bacteria</taxon>
        <taxon>Bacillati</taxon>
        <taxon>Bacillota</taxon>
        <taxon>Bacilli</taxon>
        <taxon>Bacillales</taxon>
        <taxon>Staphylococcaceae</taxon>
        <taxon>Mammaliicoccus</taxon>
    </lineage>
</organism>
<evidence type="ECO:0000313" key="13">
    <source>
        <dbReference type="Proteomes" id="UP000640299"/>
    </source>
</evidence>
<evidence type="ECO:0000256" key="2">
    <source>
        <dbReference type="ARBA" id="ARBA00022654"/>
    </source>
</evidence>
<accession>A0A1X0TQL2</accession>
<evidence type="ECO:0000256" key="8">
    <source>
        <dbReference type="ARBA" id="ARBA00023136"/>
    </source>
</evidence>
<dbReference type="AlphaFoldDB" id="A0A1X0TQL2"/>
<evidence type="ECO:0000313" key="10">
    <source>
        <dbReference type="EMBL" id="ASE33666.1"/>
    </source>
</evidence>
<dbReference type="GO" id="GO:0009372">
    <property type="term" value="P:quorum sensing"/>
    <property type="evidence" value="ECO:0007669"/>
    <property type="project" value="UniProtKB-UniRule"/>
</dbReference>
<feature type="transmembrane region" description="Helical" evidence="9">
    <location>
        <begin position="45"/>
        <end position="70"/>
    </location>
</feature>
<evidence type="ECO:0000313" key="12">
    <source>
        <dbReference type="Proteomes" id="UP000197058"/>
    </source>
</evidence>
<dbReference type="Proteomes" id="UP000640299">
    <property type="component" value="Chromosome"/>
</dbReference>
<evidence type="ECO:0000256" key="6">
    <source>
        <dbReference type="ARBA" id="ARBA00022989"/>
    </source>
</evidence>
<evidence type="ECO:0000256" key="9">
    <source>
        <dbReference type="HAMAP-Rule" id="MF_00784"/>
    </source>
</evidence>
<dbReference type="GeneID" id="48592303"/>
<dbReference type="GO" id="GO:0005886">
    <property type="term" value="C:plasma membrane"/>
    <property type="evidence" value="ECO:0007669"/>
    <property type="project" value="UniProtKB-SubCell"/>
</dbReference>
<evidence type="ECO:0000256" key="4">
    <source>
        <dbReference type="ARBA" id="ARBA00022692"/>
    </source>
</evidence>
<dbReference type="RefSeq" id="WP_048540629.1">
    <property type="nucleotide sequence ID" value="NZ_CAJVGN010000001.1"/>
</dbReference>
<keyword evidence="3 9" id="KW-0645">Protease</keyword>
<reference evidence="11" key="3">
    <citation type="submission" date="2021-02" db="EMBL/GenBank/DDBJ databases">
        <title>cfr and optrA-positive Staphylococcus spp.</title>
        <authorList>
            <person name="Chen L."/>
        </authorList>
    </citation>
    <scope>NUCLEOTIDE SEQUENCE</scope>
    <source>
        <strain evidence="11">GDQ20D70P</strain>
    </source>
</reference>
<dbReference type="eggNOG" id="COG4512">
    <property type="taxonomic scope" value="Bacteria"/>
</dbReference>
<keyword evidence="1 9" id="KW-1003">Cell membrane</keyword>
<keyword evidence="7" id="KW-0843">Virulence</keyword>
<reference evidence="12" key="1">
    <citation type="submission" date="2017-06" db="EMBL/GenBank/DDBJ databases">
        <title>FDA dAtabase for Regulatory Grade micrObial Sequences (FDA-ARGOS): Supporting development and validation of Infectious Disease Dx tests.</title>
        <authorList>
            <person name="Goldberg B."/>
            <person name="Campos J."/>
            <person name="Tallon L."/>
            <person name="Sadzewicz L."/>
            <person name="Sengamalay N."/>
            <person name="Ott S."/>
            <person name="Godinez A."/>
            <person name="Nagaraj S."/>
            <person name="Vavikolanu K."/>
            <person name="Nadendla S."/>
            <person name="George J."/>
            <person name="Geyer C."/>
            <person name="Sichtig H."/>
        </authorList>
    </citation>
    <scope>NUCLEOTIDE SEQUENCE [LARGE SCALE GENOMIC DNA]</scope>
    <source>
        <strain evidence="12">FDAARGOS_285</strain>
    </source>
</reference>
<dbReference type="EMBL" id="CP069389">
    <property type="protein sequence ID" value="QRN92101.1"/>
    <property type="molecule type" value="Genomic_DNA"/>
</dbReference>
<dbReference type="GO" id="GO:0006508">
    <property type="term" value="P:proteolysis"/>
    <property type="evidence" value="ECO:0007669"/>
    <property type="project" value="UniProtKB-KW"/>
</dbReference>
<dbReference type="Proteomes" id="UP000197058">
    <property type="component" value="Chromosome"/>
</dbReference>
<dbReference type="SMART" id="SM00793">
    <property type="entry name" value="AgrB"/>
    <property type="match status" value="1"/>
</dbReference>
<sequence>MYQPVQTQIDKIAASLQNSNNLDHVSYLKVKYGLEVFVGNMMKTIVIYGAALLCHIFLYTLIVHLSYFAIRYFAFGAHAKSTFLCTIQSLIMFVVAPLIIINTNIPYWPFLAIALVGYLIIIKYAPMQTKKHPILGKWKKGLKLRSILAATILIVLTLFLKEPYQQLICLGLIFEAVSLLPIFYKEEETLS</sequence>
<comment type="subcellular location">
    <subcellularLocation>
        <location evidence="9">Cell membrane</location>
        <topology evidence="9">Multi-pass membrane protein</topology>
    </subcellularLocation>
</comment>
<reference evidence="10" key="2">
    <citation type="submission" date="2017-12" db="EMBL/GenBank/DDBJ databases">
        <title>FDA dAtabase for Regulatory Grade micrObial Sequences (FDA-ARGOS): Supporting development and validation of Infectious Disease Dx tests.</title>
        <authorList>
            <person name="Campos J."/>
            <person name="Goldberg B."/>
            <person name="Tallon L."/>
            <person name="Sadzewicz L."/>
            <person name="Sengamalay N."/>
            <person name="Ott S."/>
            <person name="Godinez A."/>
            <person name="Nagaraj S."/>
            <person name="Vavikolanu K."/>
            <person name="Vyas G."/>
            <person name="Nadendla S."/>
            <person name="Aluvathingal J."/>
            <person name="Geyer C."/>
            <person name="Nandy P."/>
            <person name="Hobson J."/>
            <person name="Sichtig H."/>
        </authorList>
    </citation>
    <scope>NUCLEOTIDE SEQUENCE</scope>
    <source>
        <strain evidence="10">FDAARGOS_285</strain>
    </source>
</reference>
<evidence type="ECO:0000256" key="3">
    <source>
        <dbReference type="ARBA" id="ARBA00022670"/>
    </source>
</evidence>
<evidence type="ECO:0000256" key="5">
    <source>
        <dbReference type="ARBA" id="ARBA00022801"/>
    </source>
</evidence>
<feature type="transmembrane region" description="Helical" evidence="9">
    <location>
        <begin position="82"/>
        <end position="101"/>
    </location>
</feature>
<dbReference type="EMBL" id="CP022046">
    <property type="protein sequence ID" value="ASE33666.1"/>
    <property type="molecule type" value="Genomic_DNA"/>
</dbReference>
<evidence type="ECO:0000256" key="1">
    <source>
        <dbReference type="ARBA" id="ARBA00022475"/>
    </source>
</evidence>
<dbReference type="HAMAP" id="MF_00784">
    <property type="entry name" value="AgrB"/>
    <property type="match status" value="1"/>
</dbReference>
<keyword evidence="4 9" id="KW-0812">Transmembrane</keyword>
<keyword evidence="6 9" id="KW-1133">Transmembrane helix</keyword>
<comment type="similarity">
    <text evidence="9">Belongs to the AgrB family.</text>
</comment>
<evidence type="ECO:0000313" key="11">
    <source>
        <dbReference type="EMBL" id="QRN92101.1"/>
    </source>
</evidence>
<feature type="transmembrane region" description="Helical" evidence="9">
    <location>
        <begin position="142"/>
        <end position="159"/>
    </location>
</feature>
<dbReference type="GO" id="GO:0008233">
    <property type="term" value="F:peptidase activity"/>
    <property type="evidence" value="ECO:0007669"/>
    <property type="project" value="UniProtKB-UniRule"/>
</dbReference>
<name>A0A1X0TQL2_MAMSC</name>
<feature type="transmembrane region" description="Helical" evidence="9">
    <location>
        <begin position="107"/>
        <end position="126"/>
    </location>
</feature>
<proteinExistence type="inferred from homology"/>
<keyword evidence="5 9" id="KW-0378">Hydrolase</keyword>